<evidence type="ECO:0000313" key="3">
    <source>
        <dbReference type="Proteomes" id="UP000706039"/>
    </source>
</evidence>
<gene>
    <name evidence="2" type="ORF">K7G82_14175</name>
</gene>
<dbReference type="PROSITE" id="PS50830">
    <property type="entry name" value="TNASE_3"/>
    <property type="match status" value="1"/>
</dbReference>
<dbReference type="InterPro" id="IPR016071">
    <property type="entry name" value="Staphylococal_nuclease_OB-fold"/>
</dbReference>
<reference evidence="2 3" key="1">
    <citation type="submission" date="2021-08" db="EMBL/GenBank/DDBJ databases">
        <authorList>
            <person name="Tuo L."/>
        </authorList>
    </citation>
    <scope>NUCLEOTIDE SEQUENCE [LARGE SCALE GENOMIC DNA]</scope>
    <source>
        <strain evidence="2 3">JCM 31229</strain>
    </source>
</reference>
<dbReference type="SUPFAM" id="SSF50199">
    <property type="entry name" value="Staphylococcal nuclease"/>
    <property type="match status" value="1"/>
</dbReference>
<dbReference type="Gene3D" id="2.40.50.90">
    <property type="match status" value="1"/>
</dbReference>
<evidence type="ECO:0000259" key="1">
    <source>
        <dbReference type="PROSITE" id="PS50830"/>
    </source>
</evidence>
<keyword evidence="3" id="KW-1185">Reference proteome</keyword>
<dbReference type="EMBL" id="JAINVV010000006">
    <property type="protein sequence ID" value="MBY8823447.1"/>
    <property type="molecule type" value="Genomic_DNA"/>
</dbReference>
<dbReference type="Proteomes" id="UP000706039">
    <property type="component" value="Unassembled WGS sequence"/>
</dbReference>
<evidence type="ECO:0000313" key="2">
    <source>
        <dbReference type="EMBL" id="MBY8823447.1"/>
    </source>
</evidence>
<protein>
    <submittedName>
        <fullName evidence="2">Thermonuclease family protein</fullName>
    </submittedName>
</protein>
<organism evidence="2 3">
    <name type="scientific">Sphingomonas colocasiae</name>
    <dbReference type="NCBI Taxonomy" id="1848973"/>
    <lineage>
        <taxon>Bacteria</taxon>
        <taxon>Pseudomonadati</taxon>
        <taxon>Pseudomonadota</taxon>
        <taxon>Alphaproteobacteria</taxon>
        <taxon>Sphingomonadales</taxon>
        <taxon>Sphingomonadaceae</taxon>
        <taxon>Sphingomonas</taxon>
    </lineage>
</organism>
<proteinExistence type="predicted"/>
<dbReference type="InterPro" id="IPR035437">
    <property type="entry name" value="SNase_OB-fold_sf"/>
</dbReference>
<name>A0ABS7PQ48_9SPHN</name>
<accession>A0ABS7PQ48</accession>
<comment type="caution">
    <text evidence="2">The sequence shown here is derived from an EMBL/GenBank/DDBJ whole genome shotgun (WGS) entry which is preliminary data.</text>
</comment>
<feature type="domain" description="TNase-like" evidence="1">
    <location>
        <begin position="13"/>
        <end position="98"/>
    </location>
</feature>
<sequence>MAAALVSGCQATDGDSLRCGGERIRLLGIDAPEMGRCQQGRRCAPGDPVASRDNLRRMIARGSVRIDRVARDRYGRTIAVVYAGGLDLSCAQLKAGHAIYRQDWDNGRRIGRTCR</sequence>
<dbReference type="Pfam" id="PF00565">
    <property type="entry name" value="SNase"/>
    <property type="match status" value="1"/>
</dbReference>